<dbReference type="AlphaFoldDB" id="A0AAC8XYB0"/>
<dbReference type="EMBL" id="CP012959">
    <property type="protein sequence ID" value="AMQ94021.1"/>
    <property type="molecule type" value="Genomic_DNA"/>
</dbReference>
<evidence type="ECO:0000313" key="2">
    <source>
        <dbReference type="Proteomes" id="UP000072236"/>
    </source>
</evidence>
<dbReference type="RefSeq" id="WP_005543949.1">
    <property type="nucleotide sequence ID" value="NZ_CP012959.1"/>
</dbReference>
<gene>
    <name evidence="1" type="ORF">ACT75_05515</name>
</gene>
<evidence type="ECO:0000313" key="1">
    <source>
        <dbReference type="EMBL" id="AMQ94021.1"/>
    </source>
</evidence>
<protein>
    <submittedName>
        <fullName evidence="1">Uncharacterized protein</fullName>
    </submittedName>
</protein>
<dbReference type="KEGG" id="aact:ACT75_05515"/>
<dbReference type="GeneID" id="29932611"/>
<name>A0AAC8XYB0_AGGAC</name>
<dbReference type="Proteomes" id="UP000072236">
    <property type="component" value="Chromosome"/>
</dbReference>
<reference evidence="1 2" key="1">
    <citation type="submission" date="2015-10" db="EMBL/GenBank/DDBJ databases">
        <title>Tn-seq of a polymicrobial infection.</title>
        <authorList>
            <person name="Stacy A."/>
            <person name="Rumbaugh K.P."/>
            <person name="Whiteley M."/>
        </authorList>
    </citation>
    <scope>NUCLEOTIDE SEQUENCE [LARGE SCALE GENOMIC DNA]</scope>
    <source>
        <strain evidence="1 2">624</strain>
    </source>
</reference>
<sequence length="62" mass="6722">MSKTFCKPTALLPLPLQQAIKIAFNALILNNTIFFKLAQGVSFSDFSGNFASILQHGTVGHI</sequence>
<accession>A0AAC8XYB0</accession>
<proteinExistence type="predicted"/>
<organism evidence="1 2">
    <name type="scientific">Aggregatibacter actinomycetemcomitans</name>
    <name type="common">Actinobacillus actinomycetemcomitans</name>
    <name type="synonym">Haemophilus actinomycetemcomitans</name>
    <dbReference type="NCBI Taxonomy" id="714"/>
    <lineage>
        <taxon>Bacteria</taxon>
        <taxon>Pseudomonadati</taxon>
        <taxon>Pseudomonadota</taxon>
        <taxon>Gammaproteobacteria</taxon>
        <taxon>Pasteurellales</taxon>
        <taxon>Pasteurellaceae</taxon>
        <taxon>Aggregatibacter</taxon>
    </lineage>
</organism>